<dbReference type="Pfam" id="PF01925">
    <property type="entry name" value="TauE"/>
    <property type="match status" value="1"/>
</dbReference>
<evidence type="ECO:0000256" key="4">
    <source>
        <dbReference type="ARBA" id="ARBA00022475"/>
    </source>
</evidence>
<accession>A0A975I8B2</accession>
<keyword evidence="7 8" id="KW-0472">Membrane</keyword>
<keyword evidence="6 8" id="KW-1133">Transmembrane helix</keyword>
<comment type="similarity">
    <text evidence="2 8">Belongs to the 4-toluene sulfonate uptake permease (TSUP) (TC 2.A.102) family.</text>
</comment>
<keyword evidence="3" id="KW-0813">Transport</keyword>
<dbReference type="InterPro" id="IPR052017">
    <property type="entry name" value="TSUP"/>
</dbReference>
<protein>
    <recommendedName>
        <fullName evidence="8">Probable membrane transporter protein</fullName>
    </recommendedName>
</protein>
<dbReference type="AlphaFoldDB" id="A0A975I8B2"/>
<feature type="transmembrane region" description="Helical" evidence="8">
    <location>
        <begin position="49"/>
        <end position="67"/>
    </location>
</feature>
<feature type="transmembrane region" description="Helical" evidence="8">
    <location>
        <begin position="232"/>
        <end position="248"/>
    </location>
</feature>
<dbReference type="PANTHER" id="PTHR30269">
    <property type="entry name" value="TRANSMEMBRANE PROTEIN YFCA"/>
    <property type="match status" value="1"/>
</dbReference>
<dbReference type="KEGG" id="cact:HZ995_05020"/>
<evidence type="ECO:0000256" key="1">
    <source>
        <dbReference type="ARBA" id="ARBA00004651"/>
    </source>
</evidence>
<sequence>MLALPFGFSSGEALFLAAALFGAAVIRGLSGFGFSAIFVLFAALVTNPLRLIPVVFSCEILMTIFQAKGIGPYIAWRRAITMLIGAGLATVPAIYIMARLDDTMARLVISGLILCLCALLFSGWQIKRPVGDGGHVLAGMVSGTANSAGVGGLPIAGFMAAQPIPPAMFRATMIVFLTGIDMMALPVMAMNGLVGPDLGVGILFALPIIGTGVWVGSLNFERIPQNRFRQGIIVLMTLLALANIARLAL</sequence>
<dbReference type="RefSeq" id="WP_209357578.1">
    <property type="nucleotide sequence ID" value="NZ_CP060010.1"/>
</dbReference>
<name>A0A975I8B2_9RHOB</name>
<comment type="subcellular location">
    <subcellularLocation>
        <location evidence="1 8">Cell membrane</location>
        <topology evidence="1 8">Multi-pass membrane protein</topology>
    </subcellularLocation>
</comment>
<feature type="transmembrane region" description="Helical" evidence="8">
    <location>
        <begin position="136"/>
        <end position="161"/>
    </location>
</feature>
<feature type="transmembrane region" description="Helical" evidence="8">
    <location>
        <begin position="105"/>
        <end position="124"/>
    </location>
</feature>
<evidence type="ECO:0000256" key="5">
    <source>
        <dbReference type="ARBA" id="ARBA00022692"/>
    </source>
</evidence>
<feature type="transmembrane region" description="Helical" evidence="8">
    <location>
        <begin position="79"/>
        <end position="98"/>
    </location>
</feature>
<evidence type="ECO:0000256" key="7">
    <source>
        <dbReference type="ARBA" id="ARBA00023136"/>
    </source>
</evidence>
<evidence type="ECO:0000256" key="2">
    <source>
        <dbReference type="ARBA" id="ARBA00009142"/>
    </source>
</evidence>
<feature type="transmembrane region" description="Helical" evidence="8">
    <location>
        <begin position="14"/>
        <end position="42"/>
    </location>
</feature>
<dbReference type="PANTHER" id="PTHR30269:SF37">
    <property type="entry name" value="MEMBRANE TRANSPORTER PROTEIN"/>
    <property type="match status" value="1"/>
</dbReference>
<dbReference type="EMBL" id="CP060010">
    <property type="protein sequence ID" value="QTN36882.1"/>
    <property type="molecule type" value="Genomic_DNA"/>
</dbReference>
<feature type="transmembrane region" description="Helical" evidence="8">
    <location>
        <begin position="200"/>
        <end position="220"/>
    </location>
</feature>
<dbReference type="GO" id="GO:0005886">
    <property type="term" value="C:plasma membrane"/>
    <property type="evidence" value="ECO:0007669"/>
    <property type="project" value="UniProtKB-SubCell"/>
</dbReference>
<organism evidence="9 10">
    <name type="scientific">Cognatishimia activa</name>
    <dbReference type="NCBI Taxonomy" id="1715691"/>
    <lineage>
        <taxon>Bacteria</taxon>
        <taxon>Pseudomonadati</taxon>
        <taxon>Pseudomonadota</taxon>
        <taxon>Alphaproteobacteria</taxon>
        <taxon>Rhodobacterales</taxon>
        <taxon>Paracoccaceae</taxon>
        <taxon>Cognatishimia</taxon>
    </lineage>
</organism>
<keyword evidence="4 8" id="KW-1003">Cell membrane</keyword>
<evidence type="ECO:0000256" key="3">
    <source>
        <dbReference type="ARBA" id="ARBA00022448"/>
    </source>
</evidence>
<keyword evidence="5 8" id="KW-0812">Transmembrane</keyword>
<evidence type="ECO:0000256" key="6">
    <source>
        <dbReference type="ARBA" id="ARBA00022989"/>
    </source>
</evidence>
<evidence type="ECO:0000313" key="9">
    <source>
        <dbReference type="EMBL" id="QTN36882.1"/>
    </source>
</evidence>
<proteinExistence type="inferred from homology"/>
<dbReference type="InterPro" id="IPR002781">
    <property type="entry name" value="TM_pro_TauE-like"/>
</dbReference>
<evidence type="ECO:0000313" key="10">
    <source>
        <dbReference type="Proteomes" id="UP000665026"/>
    </source>
</evidence>
<feature type="transmembrane region" description="Helical" evidence="8">
    <location>
        <begin position="173"/>
        <end position="194"/>
    </location>
</feature>
<dbReference type="Proteomes" id="UP000665026">
    <property type="component" value="Chromosome"/>
</dbReference>
<reference evidence="9" key="1">
    <citation type="submission" date="2020-07" db="EMBL/GenBank/DDBJ databases">
        <title>Genome sequences of bacteria associated with the marine, planktonic diatom Thalassiosira profunda strain ECT2AJA-044.</title>
        <authorList>
            <person name="Gargas C.B."/>
            <person name="Roberts W.R."/>
            <person name="Alverson A.J."/>
        </authorList>
    </citation>
    <scope>NUCLEOTIDE SEQUENCE</scope>
    <source>
        <strain evidence="9">ECT2AJA-044</strain>
    </source>
</reference>
<evidence type="ECO:0000256" key="8">
    <source>
        <dbReference type="RuleBase" id="RU363041"/>
    </source>
</evidence>
<gene>
    <name evidence="9" type="ORF">HZ995_05020</name>
</gene>